<dbReference type="AlphaFoldDB" id="A0A9W9IQG6"/>
<protein>
    <submittedName>
        <fullName evidence="1">Uncharacterized protein</fullName>
    </submittedName>
</protein>
<evidence type="ECO:0000313" key="1">
    <source>
        <dbReference type="EMBL" id="KAJ5181215.1"/>
    </source>
</evidence>
<dbReference type="EMBL" id="JAPQKP010000008">
    <property type="protein sequence ID" value="KAJ5181215.1"/>
    <property type="molecule type" value="Genomic_DNA"/>
</dbReference>
<organism evidence="1 2">
    <name type="scientific">Penicillium cf. griseofulvum</name>
    <dbReference type="NCBI Taxonomy" id="2972120"/>
    <lineage>
        <taxon>Eukaryota</taxon>
        <taxon>Fungi</taxon>
        <taxon>Dikarya</taxon>
        <taxon>Ascomycota</taxon>
        <taxon>Pezizomycotina</taxon>
        <taxon>Eurotiomycetes</taxon>
        <taxon>Eurotiomycetidae</taxon>
        <taxon>Eurotiales</taxon>
        <taxon>Aspergillaceae</taxon>
        <taxon>Penicillium</taxon>
    </lineage>
</organism>
<accession>A0A9W9IQG6</accession>
<reference evidence="1" key="1">
    <citation type="submission" date="2022-11" db="EMBL/GenBank/DDBJ databases">
        <authorList>
            <person name="Petersen C."/>
        </authorList>
    </citation>
    <scope>NUCLEOTIDE SEQUENCE</scope>
    <source>
        <strain evidence="1">IBT 16849</strain>
    </source>
</reference>
<gene>
    <name evidence="1" type="ORF">N7472_011175</name>
</gene>
<evidence type="ECO:0000313" key="2">
    <source>
        <dbReference type="Proteomes" id="UP001150879"/>
    </source>
</evidence>
<proteinExistence type="predicted"/>
<comment type="caution">
    <text evidence="1">The sequence shown here is derived from an EMBL/GenBank/DDBJ whole genome shotgun (WGS) entry which is preliminary data.</text>
</comment>
<name>A0A9W9IQG6_9EURO</name>
<reference evidence="1" key="2">
    <citation type="journal article" date="2023" name="IMA Fungus">
        <title>Comparative genomic study of the Penicillium genus elucidates a diverse pangenome and 15 lateral gene transfer events.</title>
        <authorList>
            <person name="Petersen C."/>
            <person name="Sorensen T."/>
            <person name="Nielsen M.R."/>
            <person name="Sondergaard T.E."/>
            <person name="Sorensen J.L."/>
            <person name="Fitzpatrick D.A."/>
            <person name="Frisvad J.C."/>
            <person name="Nielsen K.L."/>
        </authorList>
    </citation>
    <scope>NUCLEOTIDE SEQUENCE</scope>
    <source>
        <strain evidence="1">IBT 16849</strain>
    </source>
</reference>
<keyword evidence="2" id="KW-1185">Reference proteome</keyword>
<sequence length="80" mass="9266">MIGLVETNNVVAHIRRDEVITPVVDHGIVDCDVMVKVVMLYKVFQGREYLRLPNDQKWVQVRIYSGSSTQPEHLDQAMQR</sequence>
<dbReference type="Proteomes" id="UP001150879">
    <property type="component" value="Unassembled WGS sequence"/>
</dbReference>